<dbReference type="PANTHER" id="PTHR36766:SF64">
    <property type="entry name" value="OS12G0206100 PROTEIN"/>
    <property type="match status" value="1"/>
</dbReference>
<dbReference type="Gramene" id="OGLUM02G13580.1">
    <property type="protein sequence ID" value="OGLUM02G13580.1"/>
    <property type="gene ID" value="OGLUM02G13580"/>
</dbReference>
<evidence type="ECO:0000256" key="7">
    <source>
        <dbReference type="SAM" id="Coils"/>
    </source>
</evidence>
<feature type="domain" description="Disease resistance N-terminal" evidence="9">
    <location>
        <begin position="9"/>
        <end position="94"/>
    </location>
</feature>
<dbReference type="InterPro" id="IPR041118">
    <property type="entry name" value="Rx_N"/>
</dbReference>
<dbReference type="Gene3D" id="1.10.8.430">
    <property type="entry name" value="Helical domain of apoptotic protease-activating factors"/>
    <property type="match status" value="1"/>
</dbReference>
<dbReference type="GO" id="GO:0005524">
    <property type="term" value="F:ATP binding"/>
    <property type="evidence" value="ECO:0007669"/>
    <property type="project" value="UniProtKB-KW"/>
</dbReference>
<dbReference type="eggNOG" id="KOG4658">
    <property type="taxonomic scope" value="Eukaryota"/>
</dbReference>
<evidence type="ECO:0000256" key="2">
    <source>
        <dbReference type="ARBA" id="ARBA00022614"/>
    </source>
</evidence>
<dbReference type="PRINTS" id="PR00364">
    <property type="entry name" value="DISEASERSIST"/>
</dbReference>
<proteinExistence type="inferred from homology"/>
<keyword evidence="11" id="KW-1185">Reference proteome</keyword>
<accession>A0A0D9YR10</accession>
<dbReference type="InterPro" id="IPR002182">
    <property type="entry name" value="NB-ARC"/>
</dbReference>
<dbReference type="InterPro" id="IPR027417">
    <property type="entry name" value="P-loop_NTPase"/>
</dbReference>
<evidence type="ECO:0000256" key="1">
    <source>
        <dbReference type="ARBA" id="ARBA00008894"/>
    </source>
</evidence>
<keyword evidence="6" id="KW-0067">ATP-binding</keyword>
<dbReference type="Proteomes" id="UP000026961">
    <property type="component" value="Chromosome 2"/>
</dbReference>
<feature type="domain" description="NB-ARC" evidence="8">
    <location>
        <begin position="236"/>
        <end position="325"/>
    </location>
</feature>
<evidence type="ECO:0000313" key="11">
    <source>
        <dbReference type="Proteomes" id="UP000026961"/>
    </source>
</evidence>
<sequence>MAESLLLPVVRGVIGKAIDVLVQKVTRMYGIDGDRRKLEQQLLAVERLLADAESKSETNPAVKRWMKDLNAADDEADDVLDEFQYEVLHREATSLKSLGHKVRSYMTPLEFHFTMRRKLAKVLKKINELVEEMNTFGLLLRDEPQQLSYRQTYSVLPSNELDDIFGRDDDKEVVVIKLLLNQRDQHKWENLQVLPIVGMGGLGKTTLAKMVYNDYRVQNHFELKMWQCVSDNFELLQKELQKAIGRRRFLLVLDDVWNEEKKKWEEDLKPLLSSVGGGDGSVILVTTRSQRVASIMGTLEYHNPACLSDDDSWELFSKKAFSKEVQQQAELVTAGKLIVKKCKGLPLALKTMGDMMSSKQQVKE</sequence>
<dbReference type="InterPro" id="IPR042197">
    <property type="entry name" value="Apaf_helical"/>
</dbReference>
<dbReference type="Gene3D" id="3.40.50.300">
    <property type="entry name" value="P-loop containing nucleotide triphosphate hydrolases"/>
    <property type="match status" value="1"/>
</dbReference>
<keyword evidence="4" id="KW-0547">Nucleotide-binding</keyword>
<evidence type="ECO:0000256" key="5">
    <source>
        <dbReference type="ARBA" id="ARBA00022821"/>
    </source>
</evidence>
<reference evidence="10" key="2">
    <citation type="submission" date="2018-05" db="EMBL/GenBank/DDBJ databases">
        <title>OgluRS3 (Oryza glumaepatula Reference Sequence Version 3).</title>
        <authorList>
            <person name="Zhang J."/>
            <person name="Kudrna D."/>
            <person name="Lee S."/>
            <person name="Talag J."/>
            <person name="Welchert J."/>
            <person name="Wing R.A."/>
        </authorList>
    </citation>
    <scope>NUCLEOTIDE SEQUENCE [LARGE SCALE GENOMIC DNA]</scope>
</reference>
<organism evidence="10">
    <name type="scientific">Oryza glumipatula</name>
    <dbReference type="NCBI Taxonomy" id="40148"/>
    <lineage>
        <taxon>Eukaryota</taxon>
        <taxon>Viridiplantae</taxon>
        <taxon>Streptophyta</taxon>
        <taxon>Embryophyta</taxon>
        <taxon>Tracheophyta</taxon>
        <taxon>Spermatophyta</taxon>
        <taxon>Magnoliopsida</taxon>
        <taxon>Liliopsida</taxon>
        <taxon>Poales</taxon>
        <taxon>Poaceae</taxon>
        <taxon>BOP clade</taxon>
        <taxon>Oryzoideae</taxon>
        <taxon>Oryzeae</taxon>
        <taxon>Oryzinae</taxon>
        <taxon>Oryza</taxon>
    </lineage>
</organism>
<keyword evidence="2" id="KW-0433">Leucine-rich repeat</keyword>
<dbReference type="Pfam" id="PF18052">
    <property type="entry name" value="Rx_N"/>
    <property type="match status" value="1"/>
</dbReference>
<keyword evidence="5" id="KW-0611">Plant defense</keyword>
<dbReference type="Pfam" id="PF00931">
    <property type="entry name" value="NB-ARC"/>
    <property type="match status" value="1"/>
</dbReference>
<dbReference type="AlphaFoldDB" id="A0A0D9YR10"/>
<keyword evidence="7" id="KW-0175">Coiled coil</keyword>
<evidence type="ECO:0000259" key="9">
    <source>
        <dbReference type="Pfam" id="PF18052"/>
    </source>
</evidence>
<dbReference type="EnsemblPlants" id="OGLUM02G13580.1">
    <property type="protein sequence ID" value="OGLUM02G13580.1"/>
    <property type="gene ID" value="OGLUM02G13580"/>
</dbReference>
<evidence type="ECO:0000256" key="6">
    <source>
        <dbReference type="ARBA" id="ARBA00022840"/>
    </source>
</evidence>
<dbReference type="Gene3D" id="1.20.5.4130">
    <property type="match status" value="1"/>
</dbReference>
<dbReference type="SUPFAM" id="SSF52540">
    <property type="entry name" value="P-loop containing nucleoside triphosphate hydrolases"/>
    <property type="match status" value="1"/>
</dbReference>
<evidence type="ECO:0000313" key="10">
    <source>
        <dbReference type="EnsemblPlants" id="OGLUM02G13580.1"/>
    </source>
</evidence>
<comment type="similarity">
    <text evidence="1">Belongs to the disease resistance NB-LRR family.</text>
</comment>
<name>A0A0D9YR10_9ORYZ</name>
<feature type="coiled-coil region" evidence="7">
    <location>
        <begin position="35"/>
        <end position="82"/>
    </location>
</feature>
<evidence type="ECO:0000259" key="8">
    <source>
        <dbReference type="Pfam" id="PF00931"/>
    </source>
</evidence>
<keyword evidence="3" id="KW-0677">Repeat</keyword>
<evidence type="ECO:0000256" key="3">
    <source>
        <dbReference type="ARBA" id="ARBA00022737"/>
    </source>
</evidence>
<evidence type="ECO:0000256" key="4">
    <source>
        <dbReference type="ARBA" id="ARBA00022741"/>
    </source>
</evidence>
<protein>
    <submittedName>
        <fullName evidence="10">Uncharacterized protein</fullName>
    </submittedName>
</protein>
<dbReference type="HOGENOM" id="CLU_000837_9_0_1"/>
<dbReference type="GO" id="GO:0043531">
    <property type="term" value="F:ADP binding"/>
    <property type="evidence" value="ECO:0007669"/>
    <property type="project" value="InterPro"/>
</dbReference>
<dbReference type="GO" id="GO:0006952">
    <property type="term" value="P:defense response"/>
    <property type="evidence" value="ECO:0007669"/>
    <property type="project" value="UniProtKB-KW"/>
</dbReference>
<reference evidence="10" key="1">
    <citation type="submission" date="2015-04" db="UniProtKB">
        <authorList>
            <consortium name="EnsemblPlants"/>
        </authorList>
    </citation>
    <scope>IDENTIFICATION</scope>
</reference>
<dbReference type="PANTHER" id="PTHR36766">
    <property type="entry name" value="PLANT BROAD-SPECTRUM MILDEW RESISTANCE PROTEIN RPW8"/>
    <property type="match status" value="1"/>
</dbReference>